<comment type="caution">
    <text evidence="1">The sequence shown here is derived from an EMBL/GenBank/DDBJ whole genome shotgun (WGS) entry which is preliminary data.</text>
</comment>
<evidence type="ECO:0000313" key="2">
    <source>
        <dbReference type="Proteomes" id="UP000270430"/>
    </source>
</evidence>
<dbReference type="Proteomes" id="UP000270430">
    <property type="component" value="Unassembled WGS sequence"/>
</dbReference>
<accession>A0A3M5H8J4</accession>
<evidence type="ECO:0000313" key="1">
    <source>
        <dbReference type="EMBL" id="RMS94753.1"/>
    </source>
</evidence>
<dbReference type="InterPro" id="IPR049723">
    <property type="entry name" value="BPSL0761-like"/>
</dbReference>
<sequence length="183" mass="20578">TMTTAYERTRSVIETGGFLSRISRDKTLPDNVREQARQLLRHYPTAEAVRLAGRCEAIRQDEVSKLSGSPKALHPALATWPLLDSFFCDPTIHDASPPTAQPIIDRYIFEIPPKHKGVGMLLSKETEGYHAHIEHLQSIGSQINIGIQINQAELDQLAECYPDLFNKLLSIRGGIHKRNRNDD</sequence>
<organism evidence="1 2">
    <name type="scientific">Pseudomonas savastanoi</name>
    <name type="common">Pseudomonas syringae pv. savastanoi</name>
    <dbReference type="NCBI Taxonomy" id="29438"/>
    <lineage>
        <taxon>Bacteria</taxon>
        <taxon>Pseudomonadati</taxon>
        <taxon>Pseudomonadota</taxon>
        <taxon>Gammaproteobacteria</taxon>
        <taxon>Pseudomonadales</taxon>
        <taxon>Pseudomonadaceae</taxon>
        <taxon>Pseudomonas</taxon>
    </lineage>
</organism>
<proteinExistence type="predicted"/>
<name>A0A3M5H8J4_PSESS</name>
<gene>
    <name evidence="1" type="ORF">ALP58_00825</name>
</gene>
<dbReference type="AlphaFoldDB" id="A0A3M5H8J4"/>
<dbReference type="NCBIfam" id="NF041728">
    <property type="entry name" value="BPSL0761_fam"/>
    <property type="match status" value="1"/>
</dbReference>
<feature type="non-terminal residue" evidence="1">
    <location>
        <position position="1"/>
    </location>
</feature>
<dbReference type="RefSeq" id="WP_310886371.1">
    <property type="nucleotide sequence ID" value="NZ_RBSX01000061.1"/>
</dbReference>
<reference evidence="1 2" key="1">
    <citation type="submission" date="2018-08" db="EMBL/GenBank/DDBJ databases">
        <title>Recombination of ecologically and evolutionarily significant loci maintains genetic cohesion in the Pseudomonas syringae species complex.</title>
        <authorList>
            <person name="Dillon M."/>
            <person name="Thakur S."/>
            <person name="Almeida R.N.D."/>
            <person name="Weir B.S."/>
            <person name="Guttman D.S."/>
        </authorList>
    </citation>
    <scope>NUCLEOTIDE SEQUENCE [LARGE SCALE GENOMIC DNA]</scope>
    <source>
        <strain evidence="1 2">ICMP 9420</strain>
    </source>
</reference>
<protein>
    <submittedName>
        <fullName evidence="1">Uncharacterized protein</fullName>
    </submittedName>
</protein>
<dbReference type="EMBL" id="RBSX01000061">
    <property type="protein sequence ID" value="RMS94753.1"/>
    <property type="molecule type" value="Genomic_DNA"/>
</dbReference>